<keyword evidence="1" id="KW-0479">Metal-binding</keyword>
<proteinExistence type="predicted"/>
<organism evidence="6">
    <name type="scientific">Grammatophora oceanica</name>
    <dbReference type="NCBI Taxonomy" id="210454"/>
    <lineage>
        <taxon>Eukaryota</taxon>
        <taxon>Sar</taxon>
        <taxon>Stramenopiles</taxon>
        <taxon>Ochrophyta</taxon>
        <taxon>Bacillariophyta</taxon>
        <taxon>Fragilariophyceae</taxon>
        <taxon>Fragilariophycidae</taxon>
        <taxon>Rhabdonematales</taxon>
        <taxon>Grammatophoraceae</taxon>
        <taxon>Grammatophora</taxon>
    </lineage>
</organism>
<evidence type="ECO:0000256" key="2">
    <source>
        <dbReference type="ARBA" id="ARBA00022771"/>
    </source>
</evidence>
<protein>
    <recommendedName>
        <fullName evidence="5">MYND-type domain-containing protein</fullName>
    </recommendedName>
</protein>
<dbReference type="SUPFAM" id="SSF144232">
    <property type="entry name" value="HIT/MYND zinc finger-like"/>
    <property type="match status" value="1"/>
</dbReference>
<feature type="domain" description="MYND-type" evidence="5">
    <location>
        <begin position="16"/>
        <end position="58"/>
    </location>
</feature>
<dbReference type="AlphaFoldDB" id="A0A7S1UR03"/>
<evidence type="ECO:0000256" key="1">
    <source>
        <dbReference type="ARBA" id="ARBA00022723"/>
    </source>
</evidence>
<evidence type="ECO:0000313" key="6">
    <source>
        <dbReference type="EMBL" id="CAD9273469.1"/>
    </source>
</evidence>
<dbReference type="Gene3D" id="6.10.140.2220">
    <property type="match status" value="1"/>
</dbReference>
<gene>
    <name evidence="6" type="ORF">GOCE00092_LOCUS2377</name>
</gene>
<keyword evidence="2 4" id="KW-0863">Zinc-finger</keyword>
<evidence type="ECO:0000256" key="3">
    <source>
        <dbReference type="ARBA" id="ARBA00022833"/>
    </source>
</evidence>
<evidence type="ECO:0000259" key="5">
    <source>
        <dbReference type="PROSITE" id="PS50865"/>
    </source>
</evidence>
<reference evidence="6" key="1">
    <citation type="submission" date="2021-01" db="EMBL/GenBank/DDBJ databases">
        <authorList>
            <person name="Corre E."/>
            <person name="Pelletier E."/>
            <person name="Niang G."/>
            <person name="Scheremetjew M."/>
            <person name="Finn R."/>
            <person name="Kale V."/>
            <person name="Holt S."/>
            <person name="Cochrane G."/>
            <person name="Meng A."/>
            <person name="Brown T."/>
            <person name="Cohen L."/>
        </authorList>
    </citation>
    <scope>NUCLEOTIDE SEQUENCE</scope>
    <source>
        <strain evidence="6">CCMP 410</strain>
    </source>
</reference>
<evidence type="ECO:0000256" key="4">
    <source>
        <dbReference type="PROSITE-ProRule" id="PRU00134"/>
    </source>
</evidence>
<sequence>MSSSDNGNEDDGGKCCAKCGARRTAGTKLSRCSACLRIRYCSRECQKSDWKRHKRTECKELKLPDKAAKQNIMPIQDVIASSFRPVLMSEPKNVLCCCWCCGRLVKKCDENGKNPNQDHAGPFWTETFGRLDGATPPQRGRSFPALWILGEPGSTGYYCAVNNHQQAVACSLCACALQKDDGKHAERHIQKCEGYLYDEKYRAARRGLGIPKLNSTEKRLLAKIVVDYDPNLSEGVLSIGGYMNKEGSNKKIAVPYNYNLFEHLAFPNLLCEAKEFDGKSADELLQYTVMRLYSADKAWREDIDYVCFCALRLAAFGCASAKDIVRQLPAPVPLGSQLRNDQFRVIALVPGFH</sequence>
<accession>A0A7S1UR03</accession>
<dbReference type="InterPro" id="IPR002893">
    <property type="entry name" value="Znf_MYND"/>
</dbReference>
<dbReference type="PROSITE" id="PS50865">
    <property type="entry name" value="ZF_MYND_2"/>
    <property type="match status" value="1"/>
</dbReference>
<dbReference type="EMBL" id="HBGK01004521">
    <property type="protein sequence ID" value="CAD9273469.1"/>
    <property type="molecule type" value="Transcribed_RNA"/>
</dbReference>
<dbReference type="GO" id="GO:0008270">
    <property type="term" value="F:zinc ion binding"/>
    <property type="evidence" value="ECO:0007669"/>
    <property type="project" value="UniProtKB-KW"/>
</dbReference>
<dbReference type="Pfam" id="PF01753">
    <property type="entry name" value="zf-MYND"/>
    <property type="match status" value="1"/>
</dbReference>
<keyword evidence="3" id="KW-0862">Zinc</keyword>
<name>A0A7S1UR03_9STRA</name>